<proteinExistence type="inferred from homology"/>
<dbReference type="GO" id="GO:0048193">
    <property type="term" value="P:Golgi vesicle transport"/>
    <property type="evidence" value="ECO:0007669"/>
    <property type="project" value="TreeGrafter"/>
</dbReference>
<keyword evidence="2" id="KW-0445">Lipid transport</keyword>
<gene>
    <name evidence="4" type="ORF">EPUL_002767</name>
</gene>
<keyword evidence="5" id="KW-1185">Reference proteome</keyword>
<feature type="compositionally biased region" description="Basic and acidic residues" evidence="3">
    <location>
        <begin position="329"/>
        <end position="338"/>
    </location>
</feature>
<organism evidence="4 5">
    <name type="scientific">Erysiphe pulchra</name>
    <dbReference type="NCBI Taxonomy" id="225359"/>
    <lineage>
        <taxon>Eukaryota</taxon>
        <taxon>Fungi</taxon>
        <taxon>Dikarya</taxon>
        <taxon>Ascomycota</taxon>
        <taxon>Pezizomycotina</taxon>
        <taxon>Leotiomycetes</taxon>
        <taxon>Erysiphales</taxon>
        <taxon>Erysiphaceae</taxon>
        <taxon>Erysiphe</taxon>
    </lineage>
</organism>
<dbReference type="GO" id="GO:0005829">
    <property type="term" value="C:cytosol"/>
    <property type="evidence" value="ECO:0007669"/>
    <property type="project" value="GOC"/>
</dbReference>
<dbReference type="GO" id="GO:0000938">
    <property type="term" value="C:GARP complex"/>
    <property type="evidence" value="ECO:0007669"/>
    <property type="project" value="UniProtKB-UniRule"/>
</dbReference>
<feature type="region of interest" description="Disordered" evidence="3">
    <location>
        <begin position="1"/>
        <end position="41"/>
    </location>
</feature>
<dbReference type="GO" id="GO:0042147">
    <property type="term" value="P:retrograde transport, endosome to Golgi"/>
    <property type="evidence" value="ECO:0007669"/>
    <property type="project" value="UniProtKB-UniRule"/>
</dbReference>
<comment type="subunit">
    <text evidence="2">Component of the Golgi-associated retrograde protein (GARP) complex.</text>
</comment>
<dbReference type="AlphaFoldDB" id="A0A2S4PRJ6"/>
<keyword evidence="2" id="KW-0333">Golgi apparatus</keyword>
<keyword evidence="2" id="KW-0813">Transport</keyword>
<reference evidence="4 5" key="1">
    <citation type="submission" date="2017-10" db="EMBL/GenBank/DDBJ databases">
        <title>Development of genomic resources for the powdery mildew, Erysiphe pulchra.</title>
        <authorList>
            <person name="Wadl P.A."/>
            <person name="Mack B.M."/>
            <person name="Moore G."/>
            <person name="Beltz S.B."/>
        </authorList>
    </citation>
    <scope>NUCLEOTIDE SEQUENCE [LARGE SCALE GENOMIC DNA]</scope>
    <source>
        <strain evidence="4">Cflorida</strain>
    </source>
</reference>
<dbReference type="GO" id="GO:0006869">
    <property type="term" value="P:lipid transport"/>
    <property type="evidence" value="ECO:0007669"/>
    <property type="project" value="UniProtKB-UniRule"/>
</dbReference>
<dbReference type="GO" id="GO:0016020">
    <property type="term" value="C:membrane"/>
    <property type="evidence" value="ECO:0007669"/>
    <property type="project" value="TreeGrafter"/>
</dbReference>
<dbReference type="Pfam" id="PF08700">
    <property type="entry name" value="VPS51_Exo84_N"/>
    <property type="match status" value="1"/>
</dbReference>
<dbReference type="OrthoDB" id="203678at2759"/>
<dbReference type="GO" id="GO:0015031">
    <property type="term" value="P:protein transport"/>
    <property type="evidence" value="ECO:0007669"/>
    <property type="project" value="UniProtKB-UniRule"/>
</dbReference>
<dbReference type="PANTHER" id="PTHR15954">
    <property type="entry name" value="VACUOLAR PROTEIN SORTING-ASSOCIATED PROTEIN 51 HOMOLOG"/>
    <property type="match status" value="1"/>
</dbReference>
<dbReference type="Proteomes" id="UP000237438">
    <property type="component" value="Unassembled WGS sequence"/>
</dbReference>
<dbReference type="GO" id="GO:1990745">
    <property type="term" value="C:EARP complex"/>
    <property type="evidence" value="ECO:0007669"/>
    <property type="project" value="TreeGrafter"/>
</dbReference>
<feature type="region of interest" description="Disordered" evidence="3">
    <location>
        <begin position="316"/>
        <end position="338"/>
    </location>
</feature>
<evidence type="ECO:0000256" key="3">
    <source>
        <dbReference type="SAM" id="MobiDB-lite"/>
    </source>
</evidence>
<dbReference type="PANTHER" id="PTHR15954:SF4">
    <property type="entry name" value="VACUOLAR PROTEIN SORTING-ASSOCIATED PROTEIN 51 HOMOLOG"/>
    <property type="match status" value="1"/>
</dbReference>
<sequence length="338" mass="37430">MSSTRNSSLVGRRTPTMPLQPTTGSGTPTSSSGRPSIDYHSNNNFLTSEAYPMTGNSSRRSSVTTSRLNRVALREYYNLKGGPGESLRTTTTTSASTATTATNTTATTIDKADEINAETNSVTSFLPDYMPYEPSELDQPNFDVQAFVKRVLEGQTLVELLATYNSLLGEIRALDSEQKALVYDNYSKLITATETIARMRGCVESGEEPTITRTLSVVIDDIFSKAEVLKKNIDKVSGSLVEKQKAEAKMKKIKARNVARRVLDTPEKVRRLVREGNHDEAQKVWEEVKVILLKWKDREVGGPDVIDCLEDGERALRGEPPSEKSWVNIKDKNNGCQQ</sequence>
<comment type="function">
    <text evidence="2">Acts as component of the GARP complex that is involved in retrograde transport from early and late endosomes to the trans-Golgi network (TGN).</text>
</comment>
<protein>
    <recommendedName>
        <fullName evidence="2">Vacuolar protein sorting-associated protein 51 homolog</fullName>
    </recommendedName>
</protein>
<evidence type="ECO:0000256" key="1">
    <source>
        <dbReference type="ARBA" id="ARBA00006080"/>
    </source>
</evidence>
<dbReference type="STRING" id="225359.A0A2S4PRJ6"/>
<name>A0A2S4PRJ6_9PEZI</name>
<evidence type="ECO:0000313" key="5">
    <source>
        <dbReference type="Proteomes" id="UP000237438"/>
    </source>
</evidence>
<accession>A0A2S4PRJ6</accession>
<comment type="subcellular location">
    <subcellularLocation>
        <location evidence="2">Golgi apparatus</location>
        <location evidence="2">trans-Golgi network</location>
    </subcellularLocation>
</comment>
<feature type="compositionally biased region" description="Low complexity" evidence="3">
    <location>
        <begin position="21"/>
        <end position="36"/>
    </location>
</feature>
<dbReference type="GO" id="GO:0032456">
    <property type="term" value="P:endocytic recycling"/>
    <property type="evidence" value="ECO:0007669"/>
    <property type="project" value="TreeGrafter"/>
</dbReference>
<comment type="similarity">
    <text evidence="1 2">Belongs to the VPS51 family.</text>
</comment>
<keyword evidence="2" id="KW-0653">Protein transport</keyword>
<dbReference type="EMBL" id="PEDP01000914">
    <property type="protein sequence ID" value="POS84665.1"/>
    <property type="molecule type" value="Genomic_DNA"/>
</dbReference>
<evidence type="ECO:0000313" key="4">
    <source>
        <dbReference type="EMBL" id="POS84665.1"/>
    </source>
</evidence>
<comment type="caution">
    <text evidence="4">The sequence shown here is derived from an EMBL/GenBank/DDBJ whole genome shotgun (WGS) entry which is preliminary data.</text>
</comment>
<dbReference type="InterPro" id="IPR014812">
    <property type="entry name" value="Vps51"/>
</dbReference>
<dbReference type="GO" id="GO:0007030">
    <property type="term" value="P:Golgi organization"/>
    <property type="evidence" value="ECO:0007669"/>
    <property type="project" value="UniProtKB-UniRule"/>
</dbReference>
<evidence type="ECO:0000256" key="2">
    <source>
        <dbReference type="RuleBase" id="RU368010"/>
    </source>
</evidence>